<dbReference type="RefSeq" id="XP_068349990.1">
    <property type="nucleotide sequence ID" value="XM_068495042.1"/>
</dbReference>
<dbReference type="VEuPathDB" id="TrichDB:TRFO_09749"/>
<dbReference type="Gene3D" id="3.90.1150.210">
    <property type="entry name" value="F-actin capping protein, beta subunit"/>
    <property type="match status" value="1"/>
</dbReference>
<dbReference type="GO" id="GO:0051015">
    <property type="term" value="F:actin filament binding"/>
    <property type="evidence" value="ECO:0007669"/>
    <property type="project" value="TreeGrafter"/>
</dbReference>
<evidence type="ECO:0000256" key="3">
    <source>
        <dbReference type="RuleBase" id="RU365077"/>
    </source>
</evidence>
<reference evidence="4" key="1">
    <citation type="submission" date="2016-10" db="EMBL/GenBank/DDBJ databases">
        <authorList>
            <person name="Benchimol M."/>
            <person name="Almeida L.G."/>
            <person name="Vasconcelos A.T."/>
            <person name="Perreira-Neves A."/>
            <person name="Rosa I.A."/>
            <person name="Tasca T."/>
            <person name="Bogo M.R."/>
            <person name="de Souza W."/>
        </authorList>
    </citation>
    <scope>NUCLEOTIDE SEQUENCE [LARGE SCALE GENOMIC DNA]</scope>
    <source>
        <strain evidence="4">K</strain>
    </source>
</reference>
<dbReference type="PANTHER" id="PTHR10653">
    <property type="entry name" value="F-ACTIN-CAPPING PROTEIN SUBUNIT ALPHA"/>
    <property type="match status" value="1"/>
</dbReference>
<dbReference type="InterPro" id="IPR042276">
    <property type="entry name" value="CapZ_alpha/beta_2"/>
</dbReference>
<dbReference type="AlphaFoldDB" id="A0A1J4JH92"/>
<dbReference type="GO" id="GO:0030863">
    <property type="term" value="C:cortical cytoskeleton"/>
    <property type="evidence" value="ECO:0007669"/>
    <property type="project" value="TreeGrafter"/>
</dbReference>
<dbReference type="Gene3D" id="3.30.1140.60">
    <property type="entry name" value="F-actin capping protein, alpha subunit"/>
    <property type="match status" value="1"/>
</dbReference>
<protein>
    <recommendedName>
        <fullName evidence="3">F-actin-capping protein subunit alpha</fullName>
    </recommendedName>
</protein>
<sequence>MAETKIVKNFLENAHPGEFTQCKELLESVSPSTKKVIKKNETKLYRNWAFNNYLTVSVGTHTAILCSEAQQSDGSFIDPVDFTSFTYDFKTKQIKETGMKPTTKSSKLRTKIQQKLKNYVESAYHEDFAFGVFDLPDDSIVIIIVSFSVSLENYRTGSVVSRYVLSDSTLKGETKMKQHFFETGNVMCENGAKLKDVHIDEETPEDISDHVLDEIISFEEKWLENVNKAFVQVNQEALKKLRRKVTIVREKIDWRRLLTVGVV</sequence>
<evidence type="ECO:0000313" key="5">
    <source>
        <dbReference type="Proteomes" id="UP000179807"/>
    </source>
</evidence>
<dbReference type="InterPro" id="IPR002189">
    <property type="entry name" value="CapZ_alpha"/>
</dbReference>
<keyword evidence="5" id="KW-1185">Reference proteome</keyword>
<comment type="function">
    <text evidence="3">F-actin-capping proteins bind in a Ca(2+)-independent manner to the fast growing ends of actin filaments (barbed end) thereby blocking the exchange of subunits at these ends. Unlike other capping proteins (such as gelsolin and severin), these proteins do not sever actin filaments.</text>
</comment>
<dbReference type="PANTHER" id="PTHR10653:SF0">
    <property type="entry name" value="F-ACTIN-CAPPING PROTEIN SUBUNIT ALPHA"/>
    <property type="match status" value="1"/>
</dbReference>
<accession>A0A1J4JH92</accession>
<keyword evidence="2 3" id="KW-0009">Actin-binding</keyword>
<dbReference type="GO" id="GO:0008290">
    <property type="term" value="C:F-actin capping protein complex"/>
    <property type="evidence" value="ECO:0007669"/>
    <property type="project" value="UniProtKB-UniRule"/>
</dbReference>
<dbReference type="Proteomes" id="UP000179807">
    <property type="component" value="Unassembled WGS sequence"/>
</dbReference>
<evidence type="ECO:0000313" key="4">
    <source>
        <dbReference type="EMBL" id="OHS96853.1"/>
    </source>
</evidence>
<dbReference type="SUPFAM" id="SSF90096">
    <property type="entry name" value="Subunits of heterodimeric actin filament capping protein Capz"/>
    <property type="match status" value="1"/>
</dbReference>
<organism evidence="4 5">
    <name type="scientific">Tritrichomonas foetus</name>
    <dbReference type="NCBI Taxonomy" id="1144522"/>
    <lineage>
        <taxon>Eukaryota</taxon>
        <taxon>Metamonada</taxon>
        <taxon>Parabasalia</taxon>
        <taxon>Tritrichomonadida</taxon>
        <taxon>Tritrichomonadidae</taxon>
        <taxon>Tritrichomonas</taxon>
    </lineage>
</organism>
<gene>
    <name evidence="4" type="ORF">TRFO_09749</name>
</gene>
<dbReference type="OrthoDB" id="340550at2759"/>
<comment type="subunit">
    <text evidence="3">Heterodimer of an alpha and a beta subunit.</text>
</comment>
<evidence type="ECO:0000256" key="2">
    <source>
        <dbReference type="ARBA" id="ARBA00023203"/>
    </source>
</evidence>
<name>A0A1J4JH92_9EUKA</name>
<comment type="similarity">
    <text evidence="3">Belongs to the F-actin-capping protein alpha subunit family.</text>
</comment>
<dbReference type="GO" id="GO:0030036">
    <property type="term" value="P:actin cytoskeleton organization"/>
    <property type="evidence" value="ECO:0007669"/>
    <property type="project" value="TreeGrafter"/>
</dbReference>
<dbReference type="GO" id="GO:0051016">
    <property type="term" value="P:barbed-end actin filament capping"/>
    <property type="evidence" value="ECO:0007669"/>
    <property type="project" value="UniProtKB-UniRule"/>
</dbReference>
<dbReference type="GeneID" id="94829746"/>
<evidence type="ECO:0000256" key="1">
    <source>
        <dbReference type="ARBA" id="ARBA00022467"/>
    </source>
</evidence>
<proteinExistence type="inferred from homology"/>
<comment type="caution">
    <text evidence="4">The sequence shown here is derived from an EMBL/GenBank/DDBJ whole genome shotgun (WGS) entry which is preliminary data.</text>
</comment>
<dbReference type="InterPro" id="IPR037282">
    <property type="entry name" value="CapZ_alpha/beta"/>
</dbReference>
<dbReference type="Pfam" id="PF01267">
    <property type="entry name" value="F-actin_cap_A"/>
    <property type="match status" value="1"/>
</dbReference>
<keyword evidence="1 3" id="KW-0117">Actin capping</keyword>
<dbReference type="EMBL" id="MLAK01001149">
    <property type="protein sequence ID" value="OHS96853.1"/>
    <property type="molecule type" value="Genomic_DNA"/>
</dbReference>
<dbReference type="InterPro" id="IPR042489">
    <property type="entry name" value="CapZ_alpha_1"/>
</dbReference>